<proteinExistence type="predicted"/>
<evidence type="ECO:0000313" key="3">
    <source>
        <dbReference type="Proteomes" id="UP000320762"/>
    </source>
</evidence>
<dbReference type="AlphaFoldDB" id="A0A550BZN0"/>
<keyword evidence="3" id="KW-1185">Reference proteome</keyword>
<dbReference type="EMBL" id="VDMD01000040">
    <property type="protein sequence ID" value="TRM58011.1"/>
    <property type="molecule type" value="Genomic_DNA"/>
</dbReference>
<reference evidence="2 3" key="1">
    <citation type="journal article" date="2019" name="New Phytol.">
        <title>Comparative genomics reveals unique wood-decay strategies and fruiting body development in the Schizophyllaceae.</title>
        <authorList>
            <person name="Almasi E."/>
            <person name="Sahu N."/>
            <person name="Krizsan K."/>
            <person name="Balint B."/>
            <person name="Kovacs G.M."/>
            <person name="Kiss B."/>
            <person name="Cseklye J."/>
            <person name="Drula E."/>
            <person name="Henrissat B."/>
            <person name="Nagy I."/>
            <person name="Chovatia M."/>
            <person name="Adam C."/>
            <person name="LaButti K."/>
            <person name="Lipzen A."/>
            <person name="Riley R."/>
            <person name="Grigoriev I.V."/>
            <person name="Nagy L.G."/>
        </authorList>
    </citation>
    <scope>NUCLEOTIDE SEQUENCE [LARGE SCALE GENOMIC DNA]</scope>
    <source>
        <strain evidence="2 3">NL-1724</strain>
    </source>
</reference>
<feature type="compositionally biased region" description="Pro residues" evidence="1">
    <location>
        <begin position="76"/>
        <end position="87"/>
    </location>
</feature>
<name>A0A550BZN0_9AGAR</name>
<evidence type="ECO:0000313" key="2">
    <source>
        <dbReference type="EMBL" id="TRM58011.1"/>
    </source>
</evidence>
<accession>A0A550BZN0</accession>
<protein>
    <submittedName>
        <fullName evidence="2">Uncharacterized protein</fullName>
    </submittedName>
</protein>
<organism evidence="2 3">
    <name type="scientific">Schizophyllum amplum</name>
    <dbReference type="NCBI Taxonomy" id="97359"/>
    <lineage>
        <taxon>Eukaryota</taxon>
        <taxon>Fungi</taxon>
        <taxon>Dikarya</taxon>
        <taxon>Basidiomycota</taxon>
        <taxon>Agaricomycotina</taxon>
        <taxon>Agaricomycetes</taxon>
        <taxon>Agaricomycetidae</taxon>
        <taxon>Agaricales</taxon>
        <taxon>Schizophyllaceae</taxon>
        <taxon>Schizophyllum</taxon>
    </lineage>
</organism>
<comment type="caution">
    <text evidence="2">The sequence shown here is derived from an EMBL/GenBank/DDBJ whole genome shotgun (WGS) entry which is preliminary data.</text>
</comment>
<feature type="region of interest" description="Disordered" evidence="1">
    <location>
        <begin position="60"/>
        <end position="95"/>
    </location>
</feature>
<sequence length="156" mass="17629">MPYPRLFRIHGKALAILQDQLQPHSLDIALIIFTIIVKFKIGRHKHVLALLTTTFPRATHISSPSTSSSLRMIRPTPSPSHPAPNPMRPKFKPDASKLRDRRLSAFDDAFQRSTDTRPAFSSRRASNVHSLCARKALIRPAYYNAHSTHVRHPLGL</sequence>
<evidence type="ECO:0000256" key="1">
    <source>
        <dbReference type="SAM" id="MobiDB-lite"/>
    </source>
</evidence>
<gene>
    <name evidence="2" type="ORF">BD626DRAFT_203815</name>
</gene>
<dbReference type="Proteomes" id="UP000320762">
    <property type="component" value="Unassembled WGS sequence"/>
</dbReference>